<dbReference type="GO" id="GO:0001682">
    <property type="term" value="P:tRNA 5'-leader removal"/>
    <property type="evidence" value="ECO:0007669"/>
    <property type="project" value="InterPro"/>
</dbReference>
<dbReference type="OrthoDB" id="24745at2759"/>
<dbReference type="SUPFAM" id="SSF160350">
    <property type="entry name" value="Rnp2-like"/>
    <property type="match status" value="1"/>
</dbReference>
<dbReference type="GO" id="GO:0033204">
    <property type="term" value="F:ribonuclease P RNA binding"/>
    <property type="evidence" value="ECO:0007669"/>
    <property type="project" value="TreeGrafter"/>
</dbReference>
<sequence length="311" mass="35327">KQWEASRRAACDILARIAEDVELASPVDEVQRVDEAIYYSYKDCVHVCTAVKKLVETLSKHYHVNWKPLVSAPSTEEFVLLWYAHLHLLRMRGWDSDFLQIYYIALRGQCGDPGVIARKHQQLPSLSNIRVFSPVISACPSPDDLRFLWRNASALFFLFSPSLTSALHVFIMVRFKNRWILVEFLPIAGDEPVRTTELTGKHIWTALRQSVITHFGDTGWGAVGASLNVARDPYRTAWGAVTLLSTIEGQTFVPNVVHVSGTIKHVQLAAIEHNRIIIARYRARAKTAAAYQDSYEEYLKKSTMEIETLQD</sequence>
<proteinExistence type="inferred from homology"/>
<comment type="caution">
    <text evidence="4">The sequence shown here is derived from an EMBL/GenBank/DDBJ whole genome shotgun (WGS) entry which is preliminary data.</text>
</comment>
<keyword evidence="3" id="KW-0812">Transmembrane</keyword>
<dbReference type="GO" id="GO:0030681">
    <property type="term" value="C:multimeric ribonuclease P complex"/>
    <property type="evidence" value="ECO:0007669"/>
    <property type="project" value="TreeGrafter"/>
</dbReference>
<dbReference type="AlphaFoldDB" id="A0A4S4KWX4"/>
<organism evidence="4 5">
    <name type="scientific">Bondarzewia mesenterica</name>
    <dbReference type="NCBI Taxonomy" id="1095465"/>
    <lineage>
        <taxon>Eukaryota</taxon>
        <taxon>Fungi</taxon>
        <taxon>Dikarya</taxon>
        <taxon>Basidiomycota</taxon>
        <taxon>Agaricomycotina</taxon>
        <taxon>Agaricomycetes</taxon>
        <taxon>Russulales</taxon>
        <taxon>Bondarzewiaceae</taxon>
        <taxon>Bondarzewia</taxon>
    </lineage>
</organism>
<accession>A0A4S4KWX4</accession>
<keyword evidence="3" id="KW-1133">Transmembrane helix</keyword>
<evidence type="ECO:0000256" key="3">
    <source>
        <dbReference type="SAM" id="Phobius"/>
    </source>
</evidence>
<keyword evidence="2" id="KW-0819">tRNA processing</keyword>
<dbReference type="Proteomes" id="UP000310158">
    <property type="component" value="Unassembled WGS sequence"/>
</dbReference>
<evidence type="ECO:0000256" key="1">
    <source>
        <dbReference type="ARBA" id="ARBA00010800"/>
    </source>
</evidence>
<feature type="non-terminal residue" evidence="4">
    <location>
        <position position="1"/>
    </location>
</feature>
<dbReference type="PANTHER" id="PTHR15441:SF2">
    <property type="entry name" value="RIBONUCLEASE P_MRP PROTEIN SUBUNIT POP5"/>
    <property type="match status" value="1"/>
</dbReference>
<comment type="similarity">
    <text evidence="1">Belongs to the eukaryotic/archaeal RNase P protein component 2 family.</text>
</comment>
<dbReference type="InterPro" id="IPR038085">
    <property type="entry name" value="Rnp2-like_sf"/>
</dbReference>
<keyword evidence="3" id="KW-0472">Membrane</keyword>
<dbReference type="PANTHER" id="PTHR15441">
    <property type="entry name" value="RIBONUCLEASE P PROTEIN SUBUNIT P14"/>
    <property type="match status" value="1"/>
</dbReference>
<evidence type="ECO:0000313" key="4">
    <source>
        <dbReference type="EMBL" id="THH03342.1"/>
    </source>
</evidence>
<dbReference type="InterPro" id="IPR002759">
    <property type="entry name" value="Pop5/Rpp14/Rnp2-like"/>
</dbReference>
<dbReference type="GO" id="GO:0005730">
    <property type="term" value="C:nucleolus"/>
    <property type="evidence" value="ECO:0007669"/>
    <property type="project" value="TreeGrafter"/>
</dbReference>
<dbReference type="GO" id="GO:0000172">
    <property type="term" value="C:ribonuclease MRP complex"/>
    <property type="evidence" value="ECO:0007669"/>
    <property type="project" value="TreeGrafter"/>
</dbReference>
<reference evidence="4 5" key="1">
    <citation type="submission" date="2019-02" db="EMBL/GenBank/DDBJ databases">
        <title>Genome sequencing of the rare red list fungi Bondarzewia mesenterica.</title>
        <authorList>
            <person name="Buettner E."/>
            <person name="Kellner H."/>
        </authorList>
    </citation>
    <scope>NUCLEOTIDE SEQUENCE [LARGE SCALE GENOMIC DNA]</scope>
    <source>
        <strain evidence="4 5">DSM 108281</strain>
    </source>
</reference>
<dbReference type="EMBL" id="SGPL01001364">
    <property type="protein sequence ID" value="THH03342.1"/>
    <property type="molecule type" value="Genomic_DNA"/>
</dbReference>
<keyword evidence="5" id="KW-1185">Reference proteome</keyword>
<dbReference type="Pfam" id="PF01900">
    <property type="entry name" value="RNase_P_Rpp14"/>
    <property type="match status" value="1"/>
</dbReference>
<evidence type="ECO:0000313" key="5">
    <source>
        <dbReference type="Proteomes" id="UP000310158"/>
    </source>
</evidence>
<gene>
    <name evidence="4" type="ORF">EW146_g10460</name>
</gene>
<name>A0A4S4KWX4_9AGAM</name>
<protein>
    <submittedName>
        <fullName evidence="4">Uncharacterized protein</fullName>
    </submittedName>
</protein>
<feature type="transmembrane region" description="Helical" evidence="3">
    <location>
        <begin position="147"/>
        <end position="171"/>
    </location>
</feature>
<evidence type="ECO:0000256" key="2">
    <source>
        <dbReference type="ARBA" id="ARBA00022694"/>
    </source>
</evidence>
<dbReference type="Gene3D" id="3.30.70.3250">
    <property type="entry name" value="Ribonuclease P, Pop5 subunit"/>
    <property type="match status" value="1"/>
</dbReference>